<proteinExistence type="predicted"/>
<name>A0ABC8TW50_9AQUA</name>
<dbReference type="EMBL" id="CAUOFW020006192">
    <property type="protein sequence ID" value="CAK9173718.1"/>
    <property type="molecule type" value="Genomic_DNA"/>
</dbReference>
<dbReference type="AlphaFoldDB" id="A0ABC8TW50"/>
<keyword evidence="2" id="KW-1185">Reference proteome</keyword>
<dbReference type="Proteomes" id="UP001642360">
    <property type="component" value="Unassembled WGS sequence"/>
</dbReference>
<comment type="caution">
    <text evidence="1">The sequence shown here is derived from an EMBL/GenBank/DDBJ whole genome shotgun (WGS) entry which is preliminary data.</text>
</comment>
<organism evidence="1 2">
    <name type="scientific">Ilex paraguariensis</name>
    <name type="common">yerba mate</name>
    <dbReference type="NCBI Taxonomy" id="185542"/>
    <lineage>
        <taxon>Eukaryota</taxon>
        <taxon>Viridiplantae</taxon>
        <taxon>Streptophyta</taxon>
        <taxon>Embryophyta</taxon>
        <taxon>Tracheophyta</taxon>
        <taxon>Spermatophyta</taxon>
        <taxon>Magnoliopsida</taxon>
        <taxon>eudicotyledons</taxon>
        <taxon>Gunneridae</taxon>
        <taxon>Pentapetalae</taxon>
        <taxon>asterids</taxon>
        <taxon>campanulids</taxon>
        <taxon>Aquifoliales</taxon>
        <taxon>Aquifoliaceae</taxon>
        <taxon>Ilex</taxon>
    </lineage>
</organism>
<evidence type="ECO:0000313" key="2">
    <source>
        <dbReference type="Proteomes" id="UP001642360"/>
    </source>
</evidence>
<protein>
    <submittedName>
        <fullName evidence="1">Uncharacterized protein</fullName>
    </submittedName>
</protein>
<sequence>MDGCQGGSVKEWPRAIMVVKEEVVATDKEKLEPCIVLNASNGVLGQPLEFIC</sequence>
<accession>A0ABC8TW50</accession>
<evidence type="ECO:0000313" key="1">
    <source>
        <dbReference type="EMBL" id="CAK9173718.1"/>
    </source>
</evidence>
<gene>
    <name evidence="1" type="ORF">ILEXP_LOCUS43449</name>
</gene>
<reference evidence="1 2" key="1">
    <citation type="submission" date="2024-02" db="EMBL/GenBank/DDBJ databases">
        <authorList>
            <person name="Vignale AGUSTIN F."/>
            <person name="Sosa J E."/>
            <person name="Modenutti C."/>
        </authorList>
    </citation>
    <scope>NUCLEOTIDE SEQUENCE [LARGE SCALE GENOMIC DNA]</scope>
</reference>